<feature type="transmembrane region" description="Helical" evidence="1">
    <location>
        <begin position="141"/>
        <end position="164"/>
    </location>
</feature>
<accession>A0A0C3AUA2</accession>
<name>A0A0C3AUA2_SERVB</name>
<dbReference type="OrthoDB" id="4062651at2759"/>
<evidence type="ECO:0000313" key="3">
    <source>
        <dbReference type="Proteomes" id="UP000054097"/>
    </source>
</evidence>
<evidence type="ECO:0000256" key="1">
    <source>
        <dbReference type="SAM" id="Phobius"/>
    </source>
</evidence>
<dbReference type="AlphaFoldDB" id="A0A0C3AUA2"/>
<keyword evidence="1" id="KW-0812">Transmembrane</keyword>
<proteinExistence type="predicted"/>
<gene>
    <name evidence="2" type="ORF">M408DRAFT_24133</name>
</gene>
<evidence type="ECO:0000313" key="2">
    <source>
        <dbReference type="EMBL" id="KIM28120.1"/>
    </source>
</evidence>
<dbReference type="EMBL" id="KN824295">
    <property type="protein sequence ID" value="KIM28120.1"/>
    <property type="molecule type" value="Genomic_DNA"/>
</dbReference>
<reference evidence="2 3" key="1">
    <citation type="submission" date="2014-04" db="EMBL/GenBank/DDBJ databases">
        <authorList>
            <consortium name="DOE Joint Genome Institute"/>
            <person name="Kuo A."/>
            <person name="Zuccaro A."/>
            <person name="Kohler A."/>
            <person name="Nagy L.G."/>
            <person name="Floudas D."/>
            <person name="Copeland A."/>
            <person name="Barry K.W."/>
            <person name="Cichocki N."/>
            <person name="Veneault-Fourrey C."/>
            <person name="LaButti K."/>
            <person name="Lindquist E.A."/>
            <person name="Lipzen A."/>
            <person name="Lundell T."/>
            <person name="Morin E."/>
            <person name="Murat C."/>
            <person name="Sun H."/>
            <person name="Tunlid A."/>
            <person name="Henrissat B."/>
            <person name="Grigoriev I.V."/>
            <person name="Hibbett D.S."/>
            <person name="Martin F."/>
            <person name="Nordberg H.P."/>
            <person name="Cantor M.N."/>
            <person name="Hua S.X."/>
        </authorList>
    </citation>
    <scope>NUCLEOTIDE SEQUENCE [LARGE SCALE GENOMIC DNA]</scope>
    <source>
        <strain evidence="2 3">MAFF 305830</strain>
    </source>
</reference>
<organism evidence="2 3">
    <name type="scientific">Serendipita vermifera MAFF 305830</name>
    <dbReference type="NCBI Taxonomy" id="933852"/>
    <lineage>
        <taxon>Eukaryota</taxon>
        <taxon>Fungi</taxon>
        <taxon>Dikarya</taxon>
        <taxon>Basidiomycota</taxon>
        <taxon>Agaricomycotina</taxon>
        <taxon>Agaricomycetes</taxon>
        <taxon>Sebacinales</taxon>
        <taxon>Serendipitaceae</taxon>
        <taxon>Serendipita</taxon>
    </lineage>
</organism>
<keyword evidence="1" id="KW-1133">Transmembrane helix</keyword>
<sequence length="209" mass="21843">MTTTSEHTGTVRYLSPELVSSGTSVPPTLASDVYALGSLGLEPFFSSNGTCHRPHAARHDNVTTGTSFVLVYVGEDGKLISTGLLQSQDNAGSGNACLTNISPHSTAHPTGTEPTGVPDPTNTPRVSAVGGNSPTLNTAAIIGGIVGGVAFIAIISFLTFFCIIRRTAAMGRPKSRSMNSAQGHSPISPYKEFEWSVNRVIPRPQFGTD</sequence>
<dbReference type="Gene3D" id="1.10.510.10">
    <property type="entry name" value="Transferase(Phosphotransferase) domain 1"/>
    <property type="match status" value="1"/>
</dbReference>
<reference evidence="3" key="2">
    <citation type="submission" date="2015-01" db="EMBL/GenBank/DDBJ databases">
        <title>Evolutionary Origins and Diversification of the Mycorrhizal Mutualists.</title>
        <authorList>
            <consortium name="DOE Joint Genome Institute"/>
            <consortium name="Mycorrhizal Genomics Consortium"/>
            <person name="Kohler A."/>
            <person name="Kuo A."/>
            <person name="Nagy L.G."/>
            <person name="Floudas D."/>
            <person name="Copeland A."/>
            <person name="Barry K.W."/>
            <person name="Cichocki N."/>
            <person name="Veneault-Fourrey C."/>
            <person name="LaButti K."/>
            <person name="Lindquist E.A."/>
            <person name="Lipzen A."/>
            <person name="Lundell T."/>
            <person name="Morin E."/>
            <person name="Murat C."/>
            <person name="Riley R."/>
            <person name="Ohm R."/>
            <person name="Sun H."/>
            <person name="Tunlid A."/>
            <person name="Henrissat B."/>
            <person name="Grigoriev I.V."/>
            <person name="Hibbett D.S."/>
            <person name="Martin F."/>
        </authorList>
    </citation>
    <scope>NUCLEOTIDE SEQUENCE [LARGE SCALE GENOMIC DNA]</scope>
    <source>
        <strain evidence="3">MAFF 305830</strain>
    </source>
</reference>
<dbReference type="HOGENOM" id="CLU_1316111_0_0_1"/>
<dbReference type="Proteomes" id="UP000054097">
    <property type="component" value="Unassembled WGS sequence"/>
</dbReference>
<dbReference type="SUPFAM" id="SSF56112">
    <property type="entry name" value="Protein kinase-like (PK-like)"/>
    <property type="match status" value="1"/>
</dbReference>
<keyword evidence="1" id="KW-0472">Membrane</keyword>
<protein>
    <submittedName>
        <fullName evidence="2">Uncharacterized protein</fullName>
    </submittedName>
</protein>
<keyword evidence="3" id="KW-1185">Reference proteome</keyword>
<dbReference type="InterPro" id="IPR011009">
    <property type="entry name" value="Kinase-like_dom_sf"/>
</dbReference>